<keyword evidence="5" id="KW-0276">Fatty acid metabolism</keyword>
<keyword evidence="4" id="KW-0597">Phosphoprotein</keyword>
<dbReference type="InterPro" id="IPR023213">
    <property type="entry name" value="CAT-like_dom_sf"/>
</dbReference>
<reference evidence="10 11" key="1">
    <citation type="journal article" date="2006" name="Proc. Natl. Acad. Sci. U.S.A.">
        <title>Evolution of sensory complexity recorded in a myxobacterial genome.</title>
        <authorList>
            <person name="Goldman B.S."/>
            <person name="Nierman W.C."/>
            <person name="Kaiser D."/>
            <person name="Slater S.C."/>
            <person name="Durkin A.S."/>
            <person name="Eisen J.A."/>
            <person name="Ronning C.M."/>
            <person name="Barbazuk W.B."/>
            <person name="Blanchard M."/>
            <person name="Field C."/>
            <person name="Halling C."/>
            <person name="Hinkle G."/>
            <person name="Iartchuk O."/>
            <person name="Kim H.S."/>
            <person name="Mackenzie C."/>
            <person name="Madupu R."/>
            <person name="Miller N."/>
            <person name="Shvartsbeyn A."/>
            <person name="Sullivan S.A."/>
            <person name="Vaudin M."/>
            <person name="Wiegand R."/>
            <person name="Kaplan H.B."/>
        </authorList>
    </citation>
    <scope>NUCLEOTIDE SEQUENCE [LARGE SCALE GENOMIC DNA]</scope>
    <source>
        <strain evidence="11">DK1622</strain>
    </source>
</reference>
<dbReference type="FunFam" id="1.10.1200.10:FF:000005">
    <property type="entry name" value="Nonribosomal peptide synthetase 1"/>
    <property type="match status" value="1"/>
</dbReference>
<dbReference type="Gene3D" id="3.30.559.30">
    <property type="entry name" value="Nonribosomal peptide synthetase, condensation domain"/>
    <property type="match status" value="3"/>
</dbReference>
<evidence type="ECO:0000259" key="8">
    <source>
        <dbReference type="PROSITE" id="PS50075"/>
    </source>
</evidence>
<feature type="domain" description="Carrier" evidence="8">
    <location>
        <begin position="1669"/>
        <end position="1744"/>
    </location>
</feature>
<dbReference type="InterPro" id="IPR036736">
    <property type="entry name" value="ACP-like_sf"/>
</dbReference>
<dbReference type="Pfam" id="PF00668">
    <property type="entry name" value="Condensation"/>
    <property type="match status" value="3"/>
</dbReference>
<dbReference type="eggNOG" id="COG0318">
    <property type="taxonomic scope" value="Bacteria"/>
</dbReference>
<dbReference type="FunFam" id="3.40.50.980:FF:000002">
    <property type="entry name" value="Enterobactin synthetase component F"/>
    <property type="match status" value="1"/>
</dbReference>
<dbReference type="SUPFAM" id="SSF47336">
    <property type="entry name" value="ACP-like"/>
    <property type="match status" value="4"/>
</dbReference>
<name>Q1D438_MYXXD</name>
<dbReference type="InterPro" id="IPR001763">
    <property type="entry name" value="Rhodanese-like_dom"/>
</dbReference>
<dbReference type="InterPro" id="IPR001242">
    <property type="entry name" value="Condensation_dom"/>
</dbReference>
<dbReference type="CDD" id="cd05931">
    <property type="entry name" value="FAAL"/>
    <property type="match status" value="1"/>
</dbReference>
<protein>
    <submittedName>
        <fullName evidence="10">Non-ribosomal peptide synthase</fullName>
    </submittedName>
</protein>
<dbReference type="eggNOG" id="COG1020">
    <property type="taxonomic scope" value="Bacteria"/>
</dbReference>
<gene>
    <name evidence="10" type="ordered locus">MXAN_4414</name>
</gene>
<dbReference type="InterPro" id="IPR045851">
    <property type="entry name" value="AMP-bd_C_sf"/>
</dbReference>
<evidence type="ECO:0000256" key="3">
    <source>
        <dbReference type="ARBA" id="ARBA00022450"/>
    </source>
</evidence>
<dbReference type="FunFam" id="1.10.1200.10:FF:000016">
    <property type="entry name" value="Non-ribosomal peptide synthase"/>
    <property type="match status" value="1"/>
</dbReference>
<dbReference type="InterPro" id="IPR009081">
    <property type="entry name" value="PP-bd_ACP"/>
</dbReference>
<evidence type="ECO:0000256" key="7">
    <source>
        <dbReference type="SAM" id="MobiDB-lite"/>
    </source>
</evidence>
<dbReference type="PANTHER" id="PTHR45527:SF1">
    <property type="entry name" value="FATTY ACID SYNTHASE"/>
    <property type="match status" value="1"/>
</dbReference>
<dbReference type="InterPro" id="IPR042099">
    <property type="entry name" value="ANL_N_sf"/>
</dbReference>
<dbReference type="FunFam" id="3.30.559.10:FF:000012">
    <property type="entry name" value="Non-ribosomal peptide synthetase"/>
    <property type="match status" value="1"/>
</dbReference>
<dbReference type="HOGENOM" id="CLU_000022_0_13_7"/>
<feature type="region of interest" description="Disordered" evidence="7">
    <location>
        <begin position="1742"/>
        <end position="1761"/>
    </location>
</feature>
<dbReference type="PROSITE" id="PS00012">
    <property type="entry name" value="PHOSPHOPANTETHEINE"/>
    <property type="match status" value="1"/>
</dbReference>
<dbReference type="GO" id="GO:0071766">
    <property type="term" value="P:Actinobacterium-type cell wall biogenesis"/>
    <property type="evidence" value="ECO:0007669"/>
    <property type="project" value="UniProtKB-ARBA"/>
</dbReference>
<dbReference type="CDD" id="cd12117">
    <property type="entry name" value="A_NRPS_Srf_like"/>
    <property type="match status" value="1"/>
</dbReference>
<dbReference type="SUPFAM" id="SSF56801">
    <property type="entry name" value="Acetyl-CoA synthetase-like"/>
    <property type="match status" value="4"/>
</dbReference>
<keyword evidence="3" id="KW-0596">Phosphopantetheine</keyword>
<dbReference type="SUPFAM" id="SSF52777">
    <property type="entry name" value="CoA-dependent acyltransferases"/>
    <property type="match status" value="6"/>
</dbReference>
<feature type="domain" description="Carrier" evidence="8">
    <location>
        <begin position="601"/>
        <end position="675"/>
    </location>
</feature>
<dbReference type="Gene3D" id="3.40.50.12780">
    <property type="entry name" value="N-terminal domain of ligase-like"/>
    <property type="match status" value="1"/>
</dbReference>
<dbReference type="FunFam" id="2.30.38.10:FF:000001">
    <property type="entry name" value="Non-ribosomal peptide synthetase PvdI"/>
    <property type="match status" value="3"/>
</dbReference>
<organism evidence="10 11">
    <name type="scientific">Myxococcus xanthus (strain DK1622)</name>
    <dbReference type="NCBI Taxonomy" id="246197"/>
    <lineage>
        <taxon>Bacteria</taxon>
        <taxon>Pseudomonadati</taxon>
        <taxon>Myxococcota</taxon>
        <taxon>Myxococcia</taxon>
        <taxon>Myxococcales</taxon>
        <taxon>Cystobacterineae</taxon>
        <taxon>Myxococcaceae</taxon>
        <taxon>Myxococcus</taxon>
    </lineage>
</organism>
<dbReference type="FunFam" id="3.30.300.30:FF:000010">
    <property type="entry name" value="Enterobactin synthetase component F"/>
    <property type="match status" value="2"/>
</dbReference>
<dbReference type="Gene3D" id="3.40.50.980">
    <property type="match status" value="6"/>
</dbReference>
<feature type="domain" description="Carrier" evidence="8">
    <location>
        <begin position="2730"/>
        <end position="2804"/>
    </location>
</feature>
<dbReference type="Proteomes" id="UP000002402">
    <property type="component" value="Chromosome"/>
</dbReference>
<dbReference type="GO" id="GO:0006631">
    <property type="term" value="P:fatty acid metabolic process"/>
    <property type="evidence" value="ECO:0007669"/>
    <property type="project" value="UniProtKB-KW"/>
</dbReference>
<dbReference type="InterPro" id="IPR010071">
    <property type="entry name" value="AA_adenyl_dom"/>
</dbReference>
<proteinExistence type="inferred from homology"/>
<dbReference type="Gene3D" id="3.30.559.10">
    <property type="entry name" value="Chloramphenicol acetyltransferase-like domain"/>
    <property type="match status" value="3"/>
</dbReference>
<dbReference type="SMART" id="SM00823">
    <property type="entry name" value="PKS_PP"/>
    <property type="match status" value="4"/>
</dbReference>
<dbReference type="PROSITE" id="PS50206">
    <property type="entry name" value="RHODANESE_3"/>
    <property type="match status" value="1"/>
</dbReference>
<dbReference type="Gene3D" id="3.30.300.30">
    <property type="match status" value="4"/>
</dbReference>
<dbReference type="GeneID" id="41361727"/>
<dbReference type="PANTHER" id="PTHR45527">
    <property type="entry name" value="NONRIBOSOMAL PEPTIDE SYNTHETASE"/>
    <property type="match status" value="1"/>
</dbReference>
<evidence type="ECO:0000256" key="6">
    <source>
        <dbReference type="ARBA" id="ARBA00023098"/>
    </source>
</evidence>
<keyword evidence="6" id="KW-0443">Lipid metabolism</keyword>
<dbReference type="PROSITE" id="PS00455">
    <property type="entry name" value="AMP_BINDING"/>
    <property type="match status" value="4"/>
</dbReference>
<dbReference type="RefSeq" id="WP_011554413.1">
    <property type="nucleotide sequence ID" value="NC_008095.1"/>
</dbReference>
<dbReference type="NCBIfam" id="TIGR01733">
    <property type="entry name" value="AA-adenyl-dom"/>
    <property type="match status" value="3"/>
</dbReference>
<dbReference type="OrthoDB" id="9770470at2"/>
<evidence type="ECO:0000256" key="2">
    <source>
        <dbReference type="ARBA" id="ARBA00006432"/>
    </source>
</evidence>
<dbReference type="Pfam" id="PF23024">
    <property type="entry name" value="AMP-dom_DIP2-like"/>
    <property type="match status" value="1"/>
</dbReference>
<dbReference type="InterPro" id="IPR006162">
    <property type="entry name" value="Ppantetheine_attach_site"/>
</dbReference>
<accession>Q1D438</accession>
<dbReference type="STRING" id="246197.MXAN_4414"/>
<dbReference type="Pfam" id="PF00501">
    <property type="entry name" value="AMP-binding"/>
    <property type="match status" value="4"/>
</dbReference>
<evidence type="ECO:0000313" key="11">
    <source>
        <dbReference type="Proteomes" id="UP000002402"/>
    </source>
</evidence>
<feature type="domain" description="Carrier" evidence="8">
    <location>
        <begin position="3799"/>
        <end position="3874"/>
    </location>
</feature>
<dbReference type="EMBL" id="CP000113">
    <property type="protein sequence ID" value="ABF92714.1"/>
    <property type="molecule type" value="Genomic_DNA"/>
</dbReference>
<comment type="cofactor">
    <cofactor evidence="1">
        <name>pantetheine 4'-phosphate</name>
        <dbReference type="ChEBI" id="CHEBI:47942"/>
    </cofactor>
</comment>
<evidence type="ECO:0000259" key="9">
    <source>
        <dbReference type="PROSITE" id="PS50206"/>
    </source>
</evidence>
<feature type="domain" description="Rhodanese" evidence="9">
    <location>
        <begin position="2197"/>
        <end position="2302"/>
    </location>
</feature>
<dbReference type="GO" id="GO:0044550">
    <property type="term" value="P:secondary metabolite biosynthetic process"/>
    <property type="evidence" value="ECO:0007669"/>
    <property type="project" value="UniProtKB-ARBA"/>
</dbReference>
<dbReference type="KEGG" id="mxa:MXAN_4414"/>
<dbReference type="Gene3D" id="2.30.38.10">
    <property type="entry name" value="Luciferase, Domain 3"/>
    <property type="match status" value="3"/>
</dbReference>
<dbReference type="FunFam" id="3.40.50.12780:FF:000012">
    <property type="entry name" value="Non-ribosomal peptide synthetase"/>
    <property type="match status" value="3"/>
</dbReference>
<evidence type="ECO:0000256" key="4">
    <source>
        <dbReference type="ARBA" id="ARBA00022553"/>
    </source>
</evidence>
<dbReference type="FunFam" id="3.40.50.980:FF:000001">
    <property type="entry name" value="Non-ribosomal peptide synthetase"/>
    <property type="match status" value="3"/>
</dbReference>
<dbReference type="InterPro" id="IPR000873">
    <property type="entry name" value="AMP-dep_synth/lig_dom"/>
</dbReference>
<sequence length="3906" mass="428892">MLLASAREEAPWSPTLLHCLRHRASTQPDAIAYTFVGDDASDETRISYRELDRRARAIAASLQRMDAAGERAILLYPPGLDYVAAFLGCLYANVIAVPAYPPDISRLNRSLPRLQAILTDARASIVLTTEMILSLVDSLEEQASQLRDRRWLATDLLEAGCEDGWREPEVTGQTLAFLQYTSGSTGTPKGVMLTHGNLVHNSHLIGLGMELREGSVAVNWLPPYHDMGLIGGILQPLYNGFHGVLLSPITFLQRPLSWLQAIERHRGTCAGGPNFAFDLCVRKTRPEEREQLDLRTWQVAFCGAEPIRPETLARFARAFEPAGFRPEFFYPCYGLAEATLIAAGGVKAEPVRTGHFDARALQHGQGAPRDEGTGQDTVTLVSSGTQLPTQSLVVVDPQARTLQADGEVGEIWMSGPSVAQGYWGRPEETERVFQARLARGEGPFLRTGDLGFLRDGQLFVTGRAKDLIIIRGRNHYPQDLEQTTEQSHPAIRPGCSAAFSVDVDGEEHLAVAFEVSARQEVSPDDVATSVQQAIAEHHQLGVHAVLLLKAGALPKTSSGKIQRHACRAGFLDGTLELIGAWRNPAAQEAPSEQVAEAPHPPGTPAWLRARVAALLRVSPASLDTQAPLTRYGLDSLQSLELHSELERELGIVLPLSALLQGESLDALARRLTEATPASEPNPGPAPLTGPLPLSYGQQALWFLHALAPTSAAYHVARAVRVRSALDVAALRQALHALMERHPALRIRITSEAGQPRQEVMSPVEVPLRVEDASGHDEAWLRERVTAEAERPFDLGQAPLFRVHLWTRLDANPILLLTLHHAVTDFWSLAVMAGELGALYAAALRGRPAVLPPLPLTPMDHARWQREALAASSSAPGWAFWKQQLAGKLPVLELPTDATRPPQQRFQGASRGLRLTPALTGRLRDLAREHETTLYTVLVAAFQALLHRYTGQDDLIIGSPASGRTRARLSGLVGYFTNPLPLRARFTPGLRFDTFLQQVRATVLGALEHQDIPFPALVEQLQPKRDPARSPIFQAMLVLQKSHVGADLGLEALALDEAGVVVSLGELDLEAWPLNRGSAQFDLSLALAETREGLCASMEYDTALFKAGTIDRMLGHLRVLLEAVTTAPTLPIDQVPLLTEEERAQLLDWNATAHVYEAPLTLHGLFEAQAARTPEAVALCFESETLTYGELDRRANQLAHHLRGLGVGPEHRVGVCLERSLELVVSLLGVLKAGGAYVPLDPSYPQERLDFMLRDAAVRVLLTQQRLAKVFTEAAVTRVFVDADERAPFQHAESPRRSASWSESLAYVIYTSGSTGRPKGAMNTHAGVRNRLLWMQSEYGLSADDRVLQKTPLSFDVSVWEFFWPLMTGARLVLARPGGHQDPAYLKQLIQDEAITTAHFVPSMMQAFLAESAVEQCASLRRVFSSGEALSPELRDHFVARLPETRLYNLYGPTEAAVDVSAWDCHRSLPSRTVPIGQPVANTALYVLDTRLAPLPVGVPGELYIGGVQVGRGYLGRPDLTAERFVPDGFAREEGMRMYRTGDRARVLPDGSLEYLGRLDHQVKVRGHRIELGEIEATLEQHPAVQQAVVLARTAVGDDVQLVAFISHRGHAPTPATLRDFLAERLPGFMVPSHIGILAELPLGPSGKRDRLALASVQVEASDNGLEWMAPRTPTELTVARIWSDVLKRERIGANDDFFQLGGHSLLATRVVARLRAILGVEVPLHTFFAAPTVAALAERLQSCRSGGPKPPPLHRRSEPGPAPLSFAQERLWLFAQMTGPTAIYNMPSAVRLKGTLDVPALERALGDVVRRHEALRTVPRVEAGAEPVQVVLPAEPLTMPRVDLRAMPEEQREPRAEALAREEAALPFDLDQGPLLRARLLQLEDTHHILLLTLHHSASDGWSMGVFAREVSQLYGAFTRGEPSGLPELPVQYSDYALWQRRWLESGELERQLRYWEQRLDALPRLQLRTDRPRPTVQRHQGRSRRFLLPQPLVEQLEALGRAEGVTLFMVLLGVYNLVLHRYSGQDDIVVGTDVAHRNPPEVEGLIGFFTNQLVLRADLSANPTVRELLARLRQVTLDAYEHQDVPFERLVRALKSERDAGYAPLFQVKLVLQNAPPPLLTLQSLHTHVMDVEGGETARWDLLLDFSPGPEGLWARAEYNTDLFDDATIVRLWEHFLLAARSVPSSLARPIATLPLLLPAEQELLARWNDTATGYPRDATIQALFEAHAAATPDAVALTCEHHQLTYGALNQRANQVAHHLRALGVSAGARVGLCLERSLDMVVALLGILKAGGAYLPLDPTFPPERLGFLVQDARMAALVTRSGLADDLPVQWIPVVSLDEDAAALAARPTANPTPVCNAEHEAYVLYTSGSTGKPKGVAVPQRAVVRLVRNTHYVHLGPDETLLQFAPLAFDASTFEVWGALLNGARLAIHPPTTPSLEELGSFIARQGVTTVWLTAGLFHQVVDHALESLASVRQLLAGGDVLSPAHVRRVVERYPGCRVINGYGPTENTTFTCCHTVSPDEPLVNAVPIGRPISNTRIHVLNAALEPVPVGAPGELCAGGDGLALGYLNDPALTAQRFIPDPFSPVPGARLYRTGDRCHVLPDGRVEFLGRVDEQVKLRGFRIEPGEIEAALALHPTVHEARVMAREDGPGEKQLVAYLVARPSRELPPAEDLRRYLQARLPVFMVPSAFVTLAAFPLTANGKVDRRALPAPTGPERAASERYVAPRTADEEVLAGVWSEVLGVDTPSLHDSFFDAGGDSIRAIQFVARAAERGLKLSVAMLLENQTLQAVAEALRAGNTTEGPTAPTAPFDLVRLVDRERLPAHIEDAYPLAALQGGMLFQSQLDTAAALYHDAFSFHLELDLDVPVFQAALQQVFARHTALRTSFELTRYSEPLQFVHRQVEPVLAVHDLRHLSTEEQDAHLEAWLEEDRARPFDWSCAPLMRVTLHLRTSTTVQLSATFHHAILDGWSVATFFTELLADFVTLRGDRCPERTAPALPFREFIAMERETLQSPAVQQFWAQQLDGMEVTSVTRTLPPPPDAPARGLSQHPVPLAASTHAGLQRLARLAAVPLKSVLLAAHLRVLGAVCGTTDVVTGLVSNGRPEVRDGERTLGLFLNSVAFRQRLGGGTWVDLVRETFATERRLLPHRRYPLSRLQHPRSGQPPFEVLFNFVHFHVYQGLLGIEGVRLVSPVRSIERLDLPLAAMFGVDPVTSELQLSLHHDPRRLDAGRVPWLAECYARVLDAMAAQPQERHERVCLLSPAERERVLVDWNATRDPLPEDTCVHHLVETQASHTPDAPAVTFEERSFTYRQLDEQATLLARRLQSVGVGPDARVAIVLDRSLEMVVAMLGVLKAGGAYVPLDPAHPKARLEAVLQEAHPAAVVTRRELAPNLPVREVPTLLVEDAPEHPLPPLTRGVAPRNLAYVLYTSGSTGRPKGVMVDHGNLVNHFVTLDERIEARPAGTWLAVTPYTFDISGVELVWTLTRGFHLVIHPEERHARRSVAEQIEHHAITHLQCTPSRASLLLQSPGMARALARLRVLVLGGEALTPALAAELRTRLTGRLLNIYGPTETTIWSTTHAVEASGPTVPIGRPVSNTEVYIVDAHGTPVPMGAAGELLIGGEGVSRGYLHRPELTAERFIPNPFSSRPGARLYRTGDACRYQPGGVLEFLGRIDQQVKIRGYRIELGEVEAVLREHPALREAAVVARTQDDDAARLVAYLVPSQRDTPLENLQALVAHVRAFLRERLPEYMVPSAFVPLEALPLNASGKVDRQALPQPSSSLAEQRPAYIAPAGQLELDIAEVWRQDLRLDVVGRDENFFDLGGNSLLAARIQARLTEKLQRTVTLLDIFTHPTVGALARHLSAMPEAPAMALEAQTQRQKEGLGRLKRLAKRVKGDE</sequence>
<evidence type="ECO:0000256" key="5">
    <source>
        <dbReference type="ARBA" id="ARBA00022832"/>
    </source>
</evidence>
<dbReference type="InterPro" id="IPR025110">
    <property type="entry name" value="AMP-bd_C"/>
</dbReference>
<dbReference type="PROSITE" id="PS50075">
    <property type="entry name" value="CARRIER"/>
    <property type="match status" value="4"/>
</dbReference>
<dbReference type="CDD" id="cd19531">
    <property type="entry name" value="LCL_NRPS-like"/>
    <property type="match status" value="2"/>
</dbReference>
<dbReference type="FunFam" id="3.40.50.12780:FF:000013">
    <property type="entry name" value="Long-chain-fatty-acid--AMP ligase FadD32"/>
    <property type="match status" value="1"/>
</dbReference>
<dbReference type="Gene3D" id="1.10.1200.10">
    <property type="entry name" value="ACP-like"/>
    <property type="match status" value="4"/>
</dbReference>
<dbReference type="Pfam" id="PF00550">
    <property type="entry name" value="PP-binding"/>
    <property type="match status" value="4"/>
</dbReference>
<comment type="similarity">
    <text evidence="2">Belongs to the ATP-dependent AMP-binding enzyme family.</text>
</comment>
<keyword evidence="11" id="KW-1185">Reference proteome</keyword>
<dbReference type="InterPro" id="IPR020845">
    <property type="entry name" value="AMP-binding_CS"/>
</dbReference>
<evidence type="ECO:0000256" key="1">
    <source>
        <dbReference type="ARBA" id="ARBA00001957"/>
    </source>
</evidence>
<dbReference type="NCBIfam" id="NF003417">
    <property type="entry name" value="PRK04813.1"/>
    <property type="match status" value="5"/>
</dbReference>
<dbReference type="GO" id="GO:0008610">
    <property type="term" value="P:lipid biosynthetic process"/>
    <property type="evidence" value="ECO:0007669"/>
    <property type="project" value="InterPro"/>
</dbReference>
<evidence type="ECO:0000313" key="10">
    <source>
        <dbReference type="EMBL" id="ABF92714.1"/>
    </source>
</evidence>
<dbReference type="EnsemblBacteria" id="ABF92714">
    <property type="protein sequence ID" value="ABF92714"/>
    <property type="gene ID" value="MXAN_4414"/>
</dbReference>
<dbReference type="InterPro" id="IPR040097">
    <property type="entry name" value="FAAL/FAAC"/>
</dbReference>
<dbReference type="CDD" id="cd05930">
    <property type="entry name" value="A_NRPS"/>
    <property type="match status" value="1"/>
</dbReference>
<dbReference type="GO" id="GO:0072330">
    <property type="term" value="P:monocarboxylic acid biosynthetic process"/>
    <property type="evidence" value="ECO:0007669"/>
    <property type="project" value="UniProtKB-ARBA"/>
</dbReference>
<dbReference type="Pfam" id="PF13193">
    <property type="entry name" value="AMP-binding_C"/>
    <property type="match status" value="3"/>
</dbReference>
<dbReference type="InterPro" id="IPR020806">
    <property type="entry name" value="PKS_PP-bd"/>
</dbReference>
<dbReference type="GO" id="GO:0031177">
    <property type="term" value="F:phosphopantetheine binding"/>
    <property type="evidence" value="ECO:0007669"/>
    <property type="project" value="InterPro"/>
</dbReference>
<dbReference type="CDD" id="cd17646">
    <property type="entry name" value="A_NRPS_AB3403-like"/>
    <property type="match status" value="1"/>
</dbReference>
<dbReference type="GO" id="GO:0005829">
    <property type="term" value="C:cytosol"/>
    <property type="evidence" value="ECO:0007669"/>
    <property type="project" value="TreeGrafter"/>
</dbReference>
<dbReference type="GO" id="GO:0003824">
    <property type="term" value="F:catalytic activity"/>
    <property type="evidence" value="ECO:0007669"/>
    <property type="project" value="InterPro"/>
</dbReference>
<dbReference type="GO" id="GO:0043041">
    <property type="term" value="P:amino acid activation for nonribosomal peptide biosynthetic process"/>
    <property type="evidence" value="ECO:0007669"/>
    <property type="project" value="TreeGrafter"/>
</dbReference>